<sequence>MSRRVSSRYLFETVGNTRTFRHQSCINSQIFECQTCHNFVGRNEPYSHHWLNVSDNQHIKLSLEEKKLLKLIELQRIQTFVLCDESARSRTNEFLLEAGIEAVPQLLRFLNYGANRLEVTIGFYVTVLGKRMYYESTPVIIGNHLDIKETVDMLFSILLEKITSFVMVNHRVPLEACAIKRIKVMVMRQMFGKPQIPLQYRVKANTNYLHSKHTRGTKVNITLLHKSLAGCYEQSVGNFPTSLKVNLYCIRTCSSTKEIFAVPYLLRSEDVEKTPTFLILTNVTGELAGLHEIRDVRRFLKTDSQDHIFECRQCKSHFSNRSQYALHKQINCGAGFIVWHMEQESSELYENCLLLPRQYFKFAWFGIGH</sequence>
<organism evidence="1 2">
    <name type="scientific">Drosophila mojavensis</name>
    <name type="common">Fruit fly</name>
    <dbReference type="NCBI Taxonomy" id="7230"/>
    <lineage>
        <taxon>Eukaryota</taxon>
        <taxon>Metazoa</taxon>
        <taxon>Ecdysozoa</taxon>
        <taxon>Arthropoda</taxon>
        <taxon>Hexapoda</taxon>
        <taxon>Insecta</taxon>
        <taxon>Pterygota</taxon>
        <taxon>Neoptera</taxon>
        <taxon>Endopterygota</taxon>
        <taxon>Diptera</taxon>
        <taxon>Brachycera</taxon>
        <taxon>Muscomorpha</taxon>
        <taxon>Ephydroidea</taxon>
        <taxon>Drosophilidae</taxon>
        <taxon>Drosophila</taxon>
    </lineage>
</organism>
<gene>
    <name evidence="1" type="primary">Dmoj\GI11314</name>
    <name evidence="1" type="ORF">Dmoj_GI11314</name>
</gene>
<dbReference type="InParanoid" id="B4KY67"/>
<dbReference type="OMA" id="EPYSHHW"/>
<accession>B4KY67</accession>
<dbReference type="eggNOG" id="ENOG502T9CR">
    <property type="taxonomic scope" value="Eukaryota"/>
</dbReference>
<dbReference type="HOGENOM" id="CLU_772264_0_0_1"/>
<keyword evidence="2" id="KW-1185">Reference proteome</keyword>
<proteinExistence type="predicted"/>
<protein>
    <submittedName>
        <fullName evidence="1">Uncharacterized protein</fullName>
    </submittedName>
</protein>
<dbReference type="EMBL" id="CH933809">
    <property type="protein sequence ID" value="EDW19786.1"/>
    <property type="molecule type" value="Genomic_DNA"/>
</dbReference>
<dbReference type="Proteomes" id="UP000009192">
    <property type="component" value="Unassembled WGS sequence"/>
</dbReference>
<evidence type="ECO:0000313" key="1">
    <source>
        <dbReference type="EMBL" id="EDW19786.1"/>
    </source>
</evidence>
<dbReference type="KEGG" id="dmo:Dmoj_GI11314"/>
<reference evidence="1 2" key="1">
    <citation type="journal article" date="2007" name="Nature">
        <title>Evolution of genes and genomes on the Drosophila phylogeny.</title>
        <authorList>
            <consortium name="Drosophila 12 Genomes Consortium"/>
            <person name="Clark A.G."/>
            <person name="Eisen M.B."/>
            <person name="Smith D.R."/>
            <person name="Bergman C.M."/>
            <person name="Oliver B."/>
            <person name="Markow T.A."/>
            <person name="Kaufman T.C."/>
            <person name="Kellis M."/>
            <person name="Gelbart W."/>
            <person name="Iyer V.N."/>
            <person name="Pollard D.A."/>
            <person name="Sackton T.B."/>
            <person name="Larracuente A.M."/>
            <person name="Singh N.D."/>
            <person name="Abad J.P."/>
            <person name="Abt D.N."/>
            <person name="Adryan B."/>
            <person name="Aguade M."/>
            <person name="Akashi H."/>
            <person name="Anderson W.W."/>
            <person name="Aquadro C.F."/>
            <person name="Ardell D.H."/>
            <person name="Arguello R."/>
            <person name="Artieri C.G."/>
            <person name="Barbash D.A."/>
            <person name="Barker D."/>
            <person name="Barsanti P."/>
            <person name="Batterham P."/>
            <person name="Batzoglou S."/>
            <person name="Begun D."/>
            <person name="Bhutkar A."/>
            <person name="Blanco E."/>
            <person name="Bosak S.A."/>
            <person name="Bradley R.K."/>
            <person name="Brand A.D."/>
            <person name="Brent M.R."/>
            <person name="Brooks A.N."/>
            <person name="Brown R.H."/>
            <person name="Butlin R.K."/>
            <person name="Caggese C."/>
            <person name="Calvi B.R."/>
            <person name="Bernardo de Carvalho A."/>
            <person name="Caspi A."/>
            <person name="Castrezana S."/>
            <person name="Celniker S.E."/>
            <person name="Chang J.L."/>
            <person name="Chapple C."/>
            <person name="Chatterji S."/>
            <person name="Chinwalla A."/>
            <person name="Civetta A."/>
            <person name="Clifton S.W."/>
            <person name="Comeron J.M."/>
            <person name="Costello J.C."/>
            <person name="Coyne J.A."/>
            <person name="Daub J."/>
            <person name="David R.G."/>
            <person name="Delcher A.L."/>
            <person name="Delehaunty K."/>
            <person name="Do C.B."/>
            <person name="Ebling H."/>
            <person name="Edwards K."/>
            <person name="Eickbush T."/>
            <person name="Evans J.D."/>
            <person name="Filipski A."/>
            <person name="Findeiss S."/>
            <person name="Freyhult E."/>
            <person name="Fulton L."/>
            <person name="Fulton R."/>
            <person name="Garcia A.C."/>
            <person name="Gardiner A."/>
            <person name="Garfield D.A."/>
            <person name="Garvin B.E."/>
            <person name="Gibson G."/>
            <person name="Gilbert D."/>
            <person name="Gnerre S."/>
            <person name="Godfrey J."/>
            <person name="Good R."/>
            <person name="Gotea V."/>
            <person name="Gravely B."/>
            <person name="Greenberg A.J."/>
            <person name="Griffiths-Jones S."/>
            <person name="Gross S."/>
            <person name="Guigo R."/>
            <person name="Gustafson E.A."/>
            <person name="Haerty W."/>
            <person name="Hahn M.W."/>
            <person name="Halligan D.L."/>
            <person name="Halpern A.L."/>
            <person name="Halter G.M."/>
            <person name="Han M.V."/>
            <person name="Heger A."/>
            <person name="Hillier L."/>
            <person name="Hinrichs A.S."/>
            <person name="Holmes I."/>
            <person name="Hoskins R.A."/>
            <person name="Hubisz M.J."/>
            <person name="Hultmark D."/>
            <person name="Huntley M.A."/>
            <person name="Jaffe D.B."/>
            <person name="Jagadeeshan S."/>
            <person name="Jeck W.R."/>
            <person name="Johnson J."/>
            <person name="Jones C.D."/>
            <person name="Jordan W.C."/>
            <person name="Karpen G.H."/>
            <person name="Kataoka E."/>
            <person name="Keightley P.D."/>
            <person name="Kheradpour P."/>
            <person name="Kirkness E.F."/>
            <person name="Koerich L.B."/>
            <person name="Kristiansen K."/>
            <person name="Kudrna D."/>
            <person name="Kulathinal R.J."/>
            <person name="Kumar S."/>
            <person name="Kwok R."/>
            <person name="Lander E."/>
            <person name="Langley C.H."/>
            <person name="Lapoint R."/>
            <person name="Lazzaro B.P."/>
            <person name="Lee S.J."/>
            <person name="Levesque L."/>
            <person name="Li R."/>
            <person name="Lin C.F."/>
            <person name="Lin M.F."/>
            <person name="Lindblad-Toh K."/>
            <person name="Llopart A."/>
            <person name="Long M."/>
            <person name="Low L."/>
            <person name="Lozovsky E."/>
            <person name="Lu J."/>
            <person name="Luo M."/>
            <person name="Machado C.A."/>
            <person name="Makalowski W."/>
            <person name="Marzo M."/>
            <person name="Matsuda M."/>
            <person name="Matzkin L."/>
            <person name="McAllister B."/>
            <person name="McBride C.S."/>
            <person name="McKernan B."/>
            <person name="McKernan K."/>
            <person name="Mendez-Lago M."/>
            <person name="Minx P."/>
            <person name="Mollenhauer M.U."/>
            <person name="Montooth K."/>
            <person name="Mount S.M."/>
            <person name="Mu X."/>
            <person name="Myers E."/>
            <person name="Negre B."/>
            <person name="Newfeld S."/>
            <person name="Nielsen R."/>
            <person name="Noor M.A."/>
            <person name="O'Grady P."/>
            <person name="Pachter L."/>
            <person name="Papaceit M."/>
            <person name="Parisi M.J."/>
            <person name="Parisi M."/>
            <person name="Parts L."/>
            <person name="Pedersen J.S."/>
            <person name="Pesole G."/>
            <person name="Phillippy A.M."/>
            <person name="Ponting C.P."/>
            <person name="Pop M."/>
            <person name="Porcelli D."/>
            <person name="Powell J.R."/>
            <person name="Prohaska S."/>
            <person name="Pruitt K."/>
            <person name="Puig M."/>
            <person name="Quesneville H."/>
            <person name="Ram K.R."/>
            <person name="Rand D."/>
            <person name="Rasmussen M.D."/>
            <person name="Reed L.K."/>
            <person name="Reenan R."/>
            <person name="Reily A."/>
            <person name="Remington K.A."/>
            <person name="Rieger T.T."/>
            <person name="Ritchie M.G."/>
            <person name="Robin C."/>
            <person name="Rogers Y.H."/>
            <person name="Rohde C."/>
            <person name="Rozas J."/>
            <person name="Rubenfield M.J."/>
            <person name="Ruiz A."/>
            <person name="Russo S."/>
            <person name="Salzberg S.L."/>
            <person name="Sanchez-Gracia A."/>
            <person name="Saranga D.J."/>
            <person name="Sato H."/>
            <person name="Schaeffer S.W."/>
            <person name="Schatz M.C."/>
            <person name="Schlenke T."/>
            <person name="Schwartz R."/>
            <person name="Segarra C."/>
            <person name="Singh R.S."/>
            <person name="Sirot L."/>
            <person name="Sirota M."/>
            <person name="Sisneros N.B."/>
            <person name="Smith C.D."/>
            <person name="Smith T.F."/>
            <person name="Spieth J."/>
            <person name="Stage D.E."/>
            <person name="Stark A."/>
            <person name="Stephan W."/>
            <person name="Strausberg R.L."/>
            <person name="Strempel S."/>
            <person name="Sturgill D."/>
            <person name="Sutton G."/>
            <person name="Sutton G.G."/>
            <person name="Tao W."/>
            <person name="Teichmann S."/>
            <person name="Tobari Y.N."/>
            <person name="Tomimura Y."/>
            <person name="Tsolas J.M."/>
            <person name="Valente V.L."/>
            <person name="Venter E."/>
            <person name="Venter J.C."/>
            <person name="Vicario S."/>
            <person name="Vieira F.G."/>
            <person name="Vilella A.J."/>
            <person name="Villasante A."/>
            <person name="Walenz B."/>
            <person name="Wang J."/>
            <person name="Wasserman M."/>
            <person name="Watts T."/>
            <person name="Wilson D."/>
            <person name="Wilson R.K."/>
            <person name="Wing R.A."/>
            <person name="Wolfner M.F."/>
            <person name="Wong A."/>
            <person name="Wong G.K."/>
            <person name="Wu C.I."/>
            <person name="Wu G."/>
            <person name="Yamamoto D."/>
            <person name="Yang H.P."/>
            <person name="Yang S.P."/>
            <person name="Yorke J.A."/>
            <person name="Yoshida K."/>
            <person name="Zdobnov E."/>
            <person name="Zhang P."/>
            <person name="Zhang Y."/>
            <person name="Zimin A.V."/>
            <person name="Baldwin J."/>
            <person name="Abdouelleil A."/>
            <person name="Abdulkadir J."/>
            <person name="Abebe A."/>
            <person name="Abera B."/>
            <person name="Abreu J."/>
            <person name="Acer S.C."/>
            <person name="Aftuck L."/>
            <person name="Alexander A."/>
            <person name="An P."/>
            <person name="Anderson E."/>
            <person name="Anderson S."/>
            <person name="Arachi H."/>
            <person name="Azer M."/>
            <person name="Bachantsang P."/>
            <person name="Barry A."/>
            <person name="Bayul T."/>
            <person name="Berlin A."/>
            <person name="Bessette D."/>
            <person name="Bloom T."/>
            <person name="Blye J."/>
            <person name="Boguslavskiy L."/>
            <person name="Bonnet C."/>
            <person name="Boukhgalter B."/>
            <person name="Bourzgui I."/>
            <person name="Brown A."/>
            <person name="Cahill P."/>
            <person name="Channer S."/>
            <person name="Cheshatsang Y."/>
            <person name="Chuda L."/>
            <person name="Citroen M."/>
            <person name="Collymore A."/>
            <person name="Cooke P."/>
            <person name="Costello M."/>
            <person name="D'Aco K."/>
            <person name="Daza R."/>
            <person name="De Haan G."/>
            <person name="DeGray S."/>
            <person name="DeMaso C."/>
            <person name="Dhargay N."/>
            <person name="Dooley K."/>
            <person name="Dooley E."/>
            <person name="Doricent M."/>
            <person name="Dorje P."/>
            <person name="Dorjee K."/>
            <person name="Dupes A."/>
            <person name="Elong R."/>
            <person name="Falk J."/>
            <person name="Farina A."/>
            <person name="Faro S."/>
            <person name="Ferguson D."/>
            <person name="Fisher S."/>
            <person name="Foley C.D."/>
            <person name="Franke A."/>
            <person name="Friedrich D."/>
            <person name="Gadbois L."/>
            <person name="Gearin G."/>
            <person name="Gearin C.R."/>
            <person name="Giannoukos G."/>
            <person name="Goode T."/>
            <person name="Graham J."/>
            <person name="Grandbois E."/>
            <person name="Grewal S."/>
            <person name="Gyaltsen K."/>
            <person name="Hafez N."/>
            <person name="Hagos B."/>
            <person name="Hall J."/>
            <person name="Henson C."/>
            <person name="Hollinger A."/>
            <person name="Honan T."/>
            <person name="Huard M.D."/>
            <person name="Hughes L."/>
            <person name="Hurhula B."/>
            <person name="Husby M.E."/>
            <person name="Kamat A."/>
            <person name="Kanga B."/>
            <person name="Kashin S."/>
            <person name="Khazanovich D."/>
            <person name="Kisner P."/>
            <person name="Lance K."/>
            <person name="Lara M."/>
            <person name="Lee W."/>
            <person name="Lennon N."/>
            <person name="Letendre F."/>
            <person name="LeVine R."/>
            <person name="Lipovsky A."/>
            <person name="Liu X."/>
            <person name="Liu J."/>
            <person name="Liu S."/>
            <person name="Lokyitsang T."/>
            <person name="Lokyitsang Y."/>
            <person name="Lubonja R."/>
            <person name="Lui A."/>
            <person name="MacDonald P."/>
            <person name="Magnisalis V."/>
            <person name="Maru K."/>
            <person name="Matthews C."/>
            <person name="McCusker W."/>
            <person name="McDonough S."/>
            <person name="Mehta T."/>
            <person name="Meldrim J."/>
            <person name="Meneus L."/>
            <person name="Mihai O."/>
            <person name="Mihalev A."/>
            <person name="Mihova T."/>
            <person name="Mittelman R."/>
            <person name="Mlenga V."/>
            <person name="Montmayeur A."/>
            <person name="Mulrain L."/>
            <person name="Navidi A."/>
            <person name="Naylor J."/>
            <person name="Negash T."/>
            <person name="Nguyen T."/>
            <person name="Nguyen N."/>
            <person name="Nicol R."/>
            <person name="Norbu C."/>
            <person name="Norbu N."/>
            <person name="Novod N."/>
            <person name="O'Neill B."/>
            <person name="Osman S."/>
            <person name="Markiewicz E."/>
            <person name="Oyono O.L."/>
            <person name="Patti C."/>
            <person name="Phunkhang P."/>
            <person name="Pierre F."/>
            <person name="Priest M."/>
            <person name="Raghuraman S."/>
            <person name="Rege F."/>
            <person name="Reyes R."/>
            <person name="Rise C."/>
            <person name="Rogov P."/>
            <person name="Ross K."/>
            <person name="Ryan E."/>
            <person name="Settipalli S."/>
            <person name="Shea T."/>
            <person name="Sherpa N."/>
            <person name="Shi L."/>
            <person name="Shih D."/>
            <person name="Sparrow T."/>
            <person name="Spaulding J."/>
            <person name="Stalker J."/>
            <person name="Stange-Thomann N."/>
            <person name="Stavropoulos S."/>
            <person name="Stone C."/>
            <person name="Strader C."/>
            <person name="Tesfaye S."/>
            <person name="Thomson T."/>
            <person name="Thoulutsang Y."/>
            <person name="Thoulutsang D."/>
            <person name="Topham K."/>
            <person name="Topping I."/>
            <person name="Tsamla T."/>
            <person name="Vassiliev H."/>
            <person name="Vo A."/>
            <person name="Wangchuk T."/>
            <person name="Wangdi T."/>
            <person name="Weiand M."/>
            <person name="Wilkinson J."/>
            <person name="Wilson A."/>
            <person name="Yadav S."/>
            <person name="Young G."/>
            <person name="Yu Q."/>
            <person name="Zembek L."/>
            <person name="Zhong D."/>
            <person name="Zimmer A."/>
            <person name="Zwirko Z."/>
            <person name="Jaffe D.B."/>
            <person name="Alvarez P."/>
            <person name="Brockman W."/>
            <person name="Butler J."/>
            <person name="Chin C."/>
            <person name="Gnerre S."/>
            <person name="Grabherr M."/>
            <person name="Kleber M."/>
            <person name="Mauceli E."/>
            <person name="MacCallum I."/>
        </authorList>
    </citation>
    <scope>NUCLEOTIDE SEQUENCE [LARGE SCALE GENOMIC DNA]</scope>
    <source>
        <strain evidence="2">Tucson 15081-1352.22</strain>
    </source>
</reference>
<dbReference type="OrthoDB" id="7974539at2759"/>
<name>B4KY67_DROMO</name>
<dbReference type="PhylomeDB" id="B4KY67"/>
<dbReference type="AlphaFoldDB" id="B4KY67"/>
<evidence type="ECO:0000313" key="2">
    <source>
        <dbReference type="Proteomes" id="UP000009192"/>
    </source>
</evidence>